<dbReference type="InterPro" id="IPR001041">
    <property type="entry name" value="2Fe-2S_ferredoxin-type"/>
</dbReference>
<evidence type="ECO:0000256" key="3">
    <source>
        <dbReference type="ARBA" id="ARBA00022723"/>
    </source>
</evidence>
<organism evidence="10 11">
    <name type="scientific">Afipia felis</name>
    <name type="common">Cat scratch disease bacillus</name>
    <dbReference type="NCBI Taxonomy" id="1035"/>
    <lineage>
        <taxon>Bacteria</taxon>
        <taxon>Pseudomonadati</taxon>
        <taxon>Pseudomonadota</taxon>
        <taxon>Alphaproteobacteria</taxon>
        <taxon>Hyphomicrobiales</taxon>
        <taxon>Nitrobacteraceae</taxon>
        <taxon>Afipia</taxon>
    </lineage>
</organism>
<keyword evidence="4 10" id="KW-0560">Oxidoreductase</keyword>
<dbReference type="CDD" id="cd00207">
    <property type="entry name" value="fer2"/>
    <property type="match status" value="1"/>
</dbReference>
<dbReference type="SUPFAM" id="SSF54292">
    <property type="entry name" value="2Fe-2S ferredoxin-like"/>
    <property type="match status" value="1"/>
</dbReference>
<evidence type="ECO:0000259" key="8">
    <source>
        <dbReference type="PROSITE" id="PS51085"/>
    </source>
</evidence>
<dbReference type="PROSITE" id="PS51384">
    <property type="entry name" value="FAD_FR"/>
    <property type="match status" value="1"/>
</dbReference>
<dbReference type="Pfam" id="PF00970">
    <property type="entry name" value="FAD_binding_6"/>
    <property type="match status" value="1"/>
</dbReference>
<evidence type="ECO:0000256" key="1">
    <source>
        <dbReference type="ARBA" id="ARBA00022630"/>
    </source>
</evidence>
<dbReference type="RefSeq" id="WP_002718678.1">
    <property type="nucleotide sequence ID" value="NZ_UFSI01000001.1"/>
</dbReference>
<dbReference type="EC" id="1.-.-.-" evidence="10"/>
<dbReference type="InterPro" id="IPR017938">
    <property type="entry name" value="Riboflavin_synthase-like_b-brl"/>
</dbReference>
<sequence>MRLRVENIREETSEVKSFRLAPTSSDALPIFEPGSHISIHLAGNIIRQYSITNGPDHVDHYAIAVKREPASRGGSIAMHALKLGDEVTVDPPRNNFPMSQSDGKCIFLGGGIGITPLLSMARHLSKLNRNFELHLFARSSDLVPFKNELESQLEATLHLGLVPPKLNETIANLLSNRDANTQVYICGPGPFMELSRQSAEDAGWEDSRIHLEYFSVATDESLTSGDSFDVELRRSGVTLHVNSDQTITEVMQGAGLEIPTSCEQGVCGTCVTRVLEGRVDHRDHYFSEAERRSGEFMTPCVSRALGKKIVLDI</sequence>
<dbReference type="InterPro" id="IPR050415">
    <property type="entry name" value="MRET"/>
</dbReference>
<dbReference type="Gene3D" id="2.40.30.10">
    <property type="entry name" value="Translation factors"/>
    <property type="match status" value="1"/>
</dbReference>
<gene>
    <name evidence="10" type="primary">ophA1_2</name>
    <name evidence="10" type="ORF">NCTC12722_01078</name>
</gene>
<comment type="cofactor">
    <cofactor evidence="7">
        <name>[2Fe-2S] cluster</name>
        <dbReference type="ChEBI" id="CHEBI:190135"/>
    </cofactor>
</comment>
<reference evidence="10 11" key="1">
    <citation type="submission" date="2018-06" db="EMBL/GenBank/DDBJ databases">
        <authorList>
            <consortium name="Pathogen Informatics"/>
            <person name="Doyle S."/>
        </authorList>
    </citation>
    <scope>NUCLEOTIDE SEQUENCE [LARGE SCALE GENOMIC DNA]</scope>
    <source>
        <strain evidence="10 11">NCTC12722</strain>
    </source>
</reference>
<feature type="domain" description="FAD-binding FR-type" evidence="9">
    <location>
        <begin position="1"/>
        <end position="99"/>
    </location>
</feature>
<dbReference type="SUPFAM" id="SSF63380">
    <property type="entry name" value="Riboflavin synthase domain-like"/>
    <property type="match status" value="1"/>
</dbReference>
<name>A0A380W5N5_AFIFE</name>
<evidence type="ECO:0000259" key="9">
    <source>
        <dbReference type="PROSITE" id="PS51384"/>
    </source>
</evidence>
<dbReference type="PRINTS" id="PR00409">
    <property type="entry name" value="PHDIOXRDTASE"/>
</dbReference>
<dbReference type="InterPro" id="IPR036010">
    <property type="entry name" value="2Fe-2S_ferredoxin-like_sf"/>
</dbReference>
<evidence type="ECO:0000256" key="7">
    <source>
        <dbReference type="ARBA" id="ARBA00034078"/>
    </source>
</evidence>
<dbReference type="PROSITE" id="PS51085">
    <property type="entry name" value="2FE2S_FER_2"/>
    <property type="match status" value="1"/>
</dbReference>
<evidence type="ECO:0000256" key="6">
    <source>
        <dbReference type="ARBA" id="ARBA00023014"/>
    </source>
</evidence>
<dbReference type="Proteomes" id="UP000254343">
    <property type="component" value="Unassembled WGS sequence"/>
</dbReference>
<dbReference type="PANTHER" id="PTHR47354:SF1">
    <property type="entry name" value="CARNITINE MONOOXYGENASE REDUCTASE SUBUNIT"/>
    <property type="match status" value="1"/>
</dbReference>
<evidence type="ECO:0000256" key="5">
    <source>
        <dbReference type="ARBA" id="ARBA00023004"/>
    </source>
</evidence>
<dbReference type="InterPro" id="IPR006058">
    <property type="entry name" value="2Fe2S_fd_BS"/>
</dbReference>
<proteinExistence type="predicted"/>
<dbReference type="Pfam" id="PF00111">
    <property type="entry name" value="Fer2"/>
    <property type="match status" value="1"/>
</dbReference>
<evidence type="ECO:0000313" key="10">
    <source>
        <dbReference type="EMBL" id="SUU83899.1"/>
    </source>
</evidence>
<dbReference type="GO" id="GO:0046872">
    <property type="term" value="F:metal ion binding"/>
    <property type="evidence" value="ECO:0007669"/>
    <property type="project" value="UniProtKB-KW"/>
</dbReference>
<dbReference type="InterPro" id="IPR039261">
    <property type="entry name" value="FNR_nucleotide-bd"/>
</dbReference>
<dbReference type="CDD" id="cd06185">
    <property type="entry name" value="PDR_like"/>
    <property type="match status" value="1"/>
</dbReference>
<evidence type="ECO:0000256" key="4">
    <source>
        <dbReference type="ARBA" id="ARBA00023002"/>
    </source>
</evidence>
<accession>A0A380W5N5</accession>
<dbReference type="PRINTS" id="PR00371">
    <property type="entry name" value="FPNCR"/>
</dbReference>
<dbReference type="GO" id="GO:0051537">
    <property type="term" value="F:2 iron, 2 sulfur cluster binding"/>
    <property type="evidence" value="ECO:0007669"/>
    <property type="project" value="UniProtKB-KW"/>
</dbReference>
<dbReference type="InterPro" id="IPR001709">
    <property type="entry name" value="Flavoprot_Pyr_Nucl_cyt_Rdtase"/>
</dbReference>
<dbReference type="GO" id="GO:0051213">
    <property type="term" value="F:dioxygenase activity"/>
    <property type="evidence" value="ECO:0007669"/>
    <property type="project" value="UniProtKB-KW"/>
</dbReference>
<dbReference type="InterPro" id="IPR008333">
    <property type="entry name" value="Cbr1-like_FAD-bd_dom"/>
</dbReference>
<evidence type="ECO:0000256" key="2">
    <source>
        <dbReference type="ARBA" id="ARBA00022714"/>
    </source>
</evidence>
<keyword evidence="10" id="KW-0223">Dioxygenase</keyword>
<keyword evidence="1" id="KW-0285">Flavoprotein</keyword>
<feature type="domain" description="2Fe-2S ferredoxin-type" evidence="8">
    <location>
        <begin position="228"/>
        <end position="313"/>
    </location>
</feature>
<dbReference type="Gene3D" id="3.10.20.30">
    <property type="match status" value="1"/>
</dbReference>
<keyword evidence="6" id="KW-0411">Iron-sulfur</keyword>
<dbReference type="Gene3D" id="3.40.50.80">
    <property type="entry name" value="Nucleotide-binding domain of ferredoxin-NADP reductase (FNR) module"/>
    <property type="match status" value="1"/>
</dbReference>
<protein>
    <submittedName>
        <fullName evidence="10">Phthalate dioxygenase reductase</fullName>
        <ecNumber evidence="10">1.-.-.-</ecNumber>
    </submittedName>
</protein>
<dbReference type="EMBL" id="UIGB01000001">
    <property type="protein sequence ID" value="SUU83899.1"/>
    <property type="molecule type" value="Genomic_DNA"/>
</dbReference>
<dbReference type="PROSITE" id="PS00197">
    <property type="entry name" value="2FE2S_FER_1"/>
    <property type="match status" value="1"/>
</dbReference>
<dbReference type="PANTHER" id="PTHR47354">
    <property type="entry name" value="NADH OXIDOREDUCTASE HCR"/>
    <property type="match status" value="1"/>
</dbReference>
<keyword evidence="2" id="KW-0001">2Fe-2S</keyword>
<evidence type="ECO:0000313" key="11">
    <source>
        <dbReference type="Proteomes" id="UP000254343"/>
    </source>
</evidence>
<dbReference type="AlphaFoldDB" id="A0A380W5N5"/>
<dbReference type="SUPFAM" id="SSF52343">
    <property type="entry name" value="Ferredoxin reductase-like, C-terminal NADP-linked domain"/>
    <property type="match status" value="1"/>
</dbReference>
<dbReference type="InterPro" id="IPR017927">
    <property type="entry name" value="FAD-bd_FR_type"/>
</dbReference>
<keyword evidence="5" id="KW-0408">Iron</keyword>
<keyword evidence="3" id="KW-0479">Metal-binding</keyword>
<dbReference type="InterPro" id="IPR012675">
    <property type="entry name" value="Beta-grasp_dom_sf"/>
</dbReference>